<organism evidence="2 3">
    <name type="scientific">Chrysochromulina tobinii</name>
    <dbReference type="NCBI Taxonomy" id="1460289"/>
    <lineage>
        <taxon>Eukaryota</taxon>
        <taxon>Haptista</taxon>
        <taxon>Haptophyta</taxon>
        <taxon>Prymnesiophyceae</taxon>
        <taxon>Prymnesiales</taxon>
        <taxon>Chrysochromulinaceae</taxon>
        <taxon>Chrysochromulina</taxon>
    </lineage>
</organism>
<name>A0A0M0JC11_9EUKA</name>
<feature type="compositionally biased region" description="Low complexity" evidence="1">
    <location>
        <begin position="13"/>
        <end position="27"/>
    </location>
</feature>
<sequence>MSHAALSTALAPVAQGPTSTAAAASPNAPVPQLPNDSSKRNIFEQSVDKVRAVGTATVDGAKAVGTATFDGAKAVGTATFDGAKAVGTATVDGAKAVGTATRDAAAAAATGDKEAVAKAVAMGYRSLAWSLKYVALLPGKIVWAKDEKGTGLKVMSLDPHTKVSITGDILRIVCYQRTVMLRMPEKKARSISADQIDTDTIREGTLAEWASDIEAEAMCTEDPNVDAEGAKQLRQLCEALEQALGPELAYCQAFGSCFGGGPTGEWRALRVALDAIATSVIDVRARALLDSLVTVGPVAISVLHALGRFQTKLEALLERHLGRPQRVAEAVASGGGGTSDQATKSKAGQRKGRGVVGGAVHKAYKMVTGQKKGGSGTLSTALDVRLSAPAQFARLVTTQSVSMLPRDKVDLLKQSFSEEGTPLAPSAEAALDGDLSTSAKDGRLELCMQQLERLAAEEELRWAKAHADTLSEVYARVFEL</sequence>
<dbReference type="EMBL" id="JWZX01003159">
    <property type="protein sequence ID" value="KOO23758.1"/>
    <property type="molecule type" value="Genomic_DNA"/>
</dbReference>
<gene>
    <name evidence="2" type="ORF">Ctob_002143</name>
</gene>
<protein>
    <submittedName>
        <fullName evidence="2">Uncharacterized protein</fullName>
    </submittedName>
</protein>
<feature type="region of interest" description="Disordered" evidence="1">
    <location>
        <begin position="1"/>
        <end position="38"/>
    </location>
</feature>
<accession>A0A0M0JC11</accession>
<dbReference type="AlphaFoldDB" id="A0A0M0JC11"/>
<keyword evidence="3" id="KW-1185">Reference proteome</keyword>
<comment type="caution">
    <text evidence="2">The sequence shown here is derived from an EMBL/GenBank/DDBJ whole genome shotgun (WGS) entry which is preliminary data.</text>
</comment>
<proteinExistence type="predicted"/>
<evidence type="ECO:0000256" key="1">
    <source>
        <dbReference type="SAM" id="MobiDB-lite"/>
    </source>
</evidence>
<dbReference type="Proteomes" id="UP000037460">
    <property type="component" value="Unassembled WGS sequence"/>
</dbReference>
<feature type="region of interest" description="Disordered" evidence="1">
    <location>
        <begin position="327"/>
        <end position="354"/>
    </location>
</feature>
<evidence type="ECO:0000313" key="2">
    <source>
        <dbReference type="EMBL" id="KOO23758.1"/>
    </source>
</evidence>
<reference evidence="3" key="1">
    <citation type="journal article" date="2015" name="PLoS Genet.">
        <title>Genome Sequence and Transcriptome Analyses of Chrysochromulina tobin: Metabolic Tools for Enhanced Algal Fitness in the Prominent Order Prymnesiales (Haptophyceae).</title>
        <authorList>
            <person name="Hovde B.T."/>
            <person name="Deodato C.R."/>
            <person name="Hunsperger H.M."/>
            <person name="Ryken S.A."/>
            <person name="Yost W."/>
            <person name="Jha R.K."/>
            <person name="Patterson J."/>
            <person name="Monnat R.J. Jr."/>
            <person name="Barlow S.B."/>
            <person name="Starkenburg S.R."/>
            <person name="Cattolico R.A."/>
        </authorList>
    </citation>
    <scope>NUCLEOTIDE SEQUENCE</scope>
    <source>
        <strain evidence="3">CCMP291</strain>
    </source>
</reference>
<evidence type="ECO:0000313" key="3">
    <source>
        <dbReference type="Proteomes" id="UP000037460"/>
    </source>
</evidence>